<dbReference type="PANTHER" id="PTHR43877">
    <property type="entry name" value="AMINOALKYLPHOSPHONATE N-ACETYLTRANSFERASE-RELATED-RELATED"/>
    <property type="match status" value="1"/>
</dbReference>
<keyword evidence="5" id="KW-1185">Reference proteome</keyword>
<accession>A0A917XZ94</accession>
<sequence>MTGARTAGVGRVDNRWVMSYARITVAPMNHVIRSICSDEWAKVKELRLAALRDPVAHLAFLETYEDAAVKPDAFWRERAAGAAVGTTERQQFVAVGEGGEWAGSVTVLVEEAGSRDPFGSVIEQSQGHLVGVFVRPEHRGSGVGVTGALFDAALEWSWGIGLDRVRLFVHEKNGRAETFYRKTGFVPTGESVEVPGAPGELELEFVITRGSSRGV</sequence>
<keyword evidence="1" id="KW-0808">Transferase</keyword>
<comment type="caution">
    <text evidence="4">The sequence shown here is derived from an EMBL/GenBank/DDBJ whole genome shotgun (WGS) entry which is preliminary data.</text>
</comment>
<dbReference type="Proteomes" id="UP000600365">
    <property type="component" value="Unassembled WGS sequence"/>
</dbReference>
<dbReference type="Gene3D" id="3.40.630.30">
    <property type="match status" value="1"/>
</dbReference>
<reference evidence="4 5" key="1">
    <citation type="journal article" date="2014" name="Int. J. Syst. Evol. Microbiol.">
        <title>Complete genome sequence of Corynebacterium casei LMG S-19264T (=DSM 44701T), isolated from a smear-ripened cheese.</title>
        <authorList>
            <consortium name="US DOE Joint Genome Institute (JGI-PGF)"/>
            <person name="Walter F."/>
            <person name="Albersmeier A."/>
            <person name="Kalinowski J."/>
            <person name="Ruckert C."/>
        </authorList>
    </citation>
    <scope>NUCLEOTIDE SEQUENCE [LARGE SCALE GENOMIC DNA]</scope>
    <source>
        <strain evidence="4 5">CGMCC 4.7111</strain>
    </source>
</reference>
<dbReference type="Pfam" id="PF00583">
    <property type="entry name" value="Acetyltransf_1"/>
    <property type="match status" value="1"/>
</dbReference>
<evidence type="ECO:0000313" key="4">
    <source>
        <dbReference type="EMBL" id="GGN60193.1"/>
    </source>
</evidence>
<keyword evidence="2" id="KW-0012">Acyltransferase</keyword>
<feature type="domain" description="N-acetyltransferase" evidence="3">
    <location>
        <begin position="44"/>
        <end position="210"/>
    </location>
</feature>
<gene>
    <name evidence="4" type="ORF">GCM10011579_025060</name>
</gene>
<dbReference type="CDD" id="cd04301">
    <property type="entry name" value="NAT_SF"/>
    <property type="match status" value="1"/>
</dbReference>
<dbReference type="InterPro" id="IPR050832">
    <property type="entry name" value="Bact_Acetyltransf"/>
</dbReference>
<dbReference type="EMBL" id="BMMM01000004">
    <property type="protein sequence ID" value="GGN60193.1"/>
    <property type="molecule type" value="Genomic_DNA"/>
</dbReference>
<evidence type="ECO:0000313" key="5">
    <source>
        <dbReference type="Proteomes" id="UP000600365"/>
    </source>
</evidence>
<dbReference type="GO" id="GO:0016747">
    <property type="term" value="F:acyltransferase activity, transferring groups other than amino-acyl groups"/>
    <property type="evidence" value="ECO:0007669"/>
    <property type="project" value="InterPro"/>
</dbReference>
<organism evidence="4 5">
    <name type="scientific">Streptomyces albiflavescens</name>
    <dbReference type="NCBI Taxonomy" id="1623582"/>
    <lineage>
        <taxon>Bacteria</taxon>
        <taxon>Bacillati</taxon>
        <taxon>Actinomycetota</taxon>
        <taxon>Actinomycetes</taxon>
        <taxon>Kitasatosporales</taxon>
        <taxon>Streptomycetaceae</taxon>
        <taxon>Streptomyces</taxon>
    </lineage>
</organism>
<dbReference type="InterPro" id="IPR000182">
    <property type="entry name" value="GNAT_dom"/>
</dbReference>
<dbReference type="AlphaFoldDB" id="A0A917XZ94"/>
<dbReference type="InterPro" id="IPR016181">
    <property type="entry name" value="Acyl_CoA_acyltransferase"/>
</dbReference>
<dbReference type="SUPFAM" id="SSF55729">
    <property type="entry name" value="Acyl-CoA N-acyltransferases (Nat)"/>
    <property type="match status" value="1"/>
</dbReference>
<evidence type="ECO:0000256" key="1">
    <source>
        <dbReference type="ARBA" id="ARBA00022679"/>
    </source>
</evidence>
<protein>
    <submittedName>
        <fullName evidence="4">N-acetyltransferase</fullName>
    </submittedName>
</protein>
<evidence type="ECO:0000256" key="2">
    <source>
        <dbReference type="ARBA" id="ARBA00023315"/>
    </source>
</evidence>
<name>A0A917XZ94_9ACTN</name>
<evidence type="ECO:0000259" key="3">
    <source>
        <dbReference type="PROSITE" id="PS51186"/>
    </source>
</evidence>
<proteinExistence type="predicted"/>
<dbReference type="PROSITE" id="PS51186">
    <property type="entry name" value="GNAT"/>
    <property type="match status" value="1"/>
</dbReference>
<dbReference type="PANTHER" id="PTHR43877:SF1">
    <property type="entry name" value="ACETYLTRANSFERASE"/>
    <property type="match status" value="1"/>
</dbReference>